<evidence type="ECO:0000259" key="10">
    <source>
        <dbReference type="PROSITE" id="PS50850"/>
    </source>
</evidence>
<evidence type="ECO:0000256" key="4">
    <source>
        <dbReference type="ARBA" id="ARBA00022692"/>
    </source>
</evidence>
<dbReference type="GO" id="GO:0022857">
    <property type="term" value="F:transmembrane transporter activity"/>
    <property type="evidence" value="ECO:0007669"/>
    <property type="project" value="InterPro"/>
</dbReference>
<keyword evidence="6 9" id="KW-0472">Membrane</keyword>
<feature type="domain" description="Major facilitator superfamily (MFS) profile" evidence="10">
    <location>
        <begin position="43"/>
        <end position="527"/>
    </location>
</feature>
<dbReference type="SUPFAM" id="SSF103473">
    <property type="entry name" value="MFS general substrate transporter"/>
    <property type="match status" value="1"/>
</dbReference>
<keyword evidence="4 9" id="KW-0812">Transmembrane</keyword>
<feature type="transmembrane region" description="Helical" evidence="9">
    <location>
        <begin position="385"/>
        <end position="411"/>
    </location>
</feature>
<evidence type="ECO:0000256" key="3">
    <source>
        <dbReference type="ARBA" id="ARBA00022475"/>
    </source>
</evidence>
<protein>
    <submittedName>
        <fullName evidence="11">MFS transporter</fullName>
    </submittedName>
</protein>
<feature type="transmembrane region" description="Helical" evidence="9">
    <location>
        <begin position="432"/>
        <end position="449"/>
    </location>
</feature>
<feature type="transmembrane region" description="Helical" evidence="9">
    <location>
        <begin position="362"/>
        <end position="379"/>
    </location>
</feature>
<dbReference type="PRINTS" id="PR01036">
    <property type="entry name" value="TCRTETB"/>
</dbReference>
<dbReference type="Proteomes" id="UP000286931">
    <property type="component" value="Unassembled WGS sequence"/>
</dbReference>
<dbReference type="InterPro" id="IPR011701">
    <property type="entry name" value="MFS"/>
</dbReference>
<dbReference type="PANTHER" id="PTHR42718:SF49">
    <property type="entry name" value="EXPORT PROTEIN"/>
    <property type="match status" value="1"/>
</dbReference>
<feature type="transmembrane region" description="Helical" evidence="9">
    <location>
        <begin position="166"/>
        <end position="185"/>
    </location>
</feature>
<dbReference type="Gene3D" id="1.20.1720.10">
    <property type="entry name" value="Multidrug resistance protein D"/>
    <property type="match status" value="1"/>
</dbReference>
<evidence type="ECO:0000256" key="5">
    <source>
        <dbReference type="ARBA" id="ARBA00022989"/>
    </source>
</evidence>
<evidence type="ECO:0000256" key="6">
    <source>
        <dbReference type="ARBA" id="ARBA00023136"/>
    </source>
</evidence>
<dbReference type="NCBIfam" id="TIGR00711">
    <property type="entry name" value="efflux_EmrB"/>
    <property type="match status" value="1"/>
</dbReference>
<evidence type="ECO:0000256" key="9">
    <source>
        <dbReference type="SAM" id="Phobius"/>
    </source>
</evidence>
<dbReference type="AlphaFoldDB" id="A0A401Z623"/>
<keyword evidence="7" id="KW-0046">Antibiotic resistance</keyword>
<comment type="subcellular location">
    <subcellularLocation>
        <location evidence="1">Cell membrane</location>
        <topology evidence="1">Multi-pass membrane protein</topology>
    </subcellularLocation>
</comment>
<accession>A0A401Z623</accession>
<dbReference type="CDD" id="cd17321">
    <property type="entry name" value="MFS_MMR_MDR_like"/>
    <property type="match status" value="1"/>
</dbReference>
<dbReference type="Pfam" id="PF07690">
    <property type="entry name" value="MFS_1"/>
    <property type="match status" value="1"/>
</dbReference>
<comment type="caution">
    <text evidence="11">The sequence shown here is derived from an EMBL/GenBank/DDBJ whole genome shotgun (WGS) entry which is preliminary data.</text>
</comment>
<evidence type="ECO:0000256" key="8">
    <source>
        <dbReference type="SAM" id="MobiDB-lite"/>
    </source>
</evidence>
<feature type="region of interest" description="Disordered" evidence="8">
    <location>
        <begin position="529"/>
        <end position="548"/>
    </location>
</feature>
<dbReference type="GO" id="GO:0046677">
    <property type="term" value="P:response to antibiotic"/>
    <property type="evidence" value="ECO:0007669"/>
    <property type="project" value="UniProtKB-KW"/>
</dbReference>
<dbReference type="InterPro" id="IPR036259">
    <property type="entry name" value="MFS_trans_sf"/>
</dbReference>
<evidence type="ECO:0000313" key="12">
    <source>
        <dbReference type="Proteomes" id="UP000286931"/>
    </source>
</evidence>
<dbReference type="InterPro" id="IPR004638">
    <property type="entry name" value="EmrB-like"/>
</dbReference>
<keyword evidence="12" id="KW-1185">Reference proteome</keyword>
<feature type="transmembrane region" description="Helical" evidence="9">
    <location>
        <begin position="44"/>
        <end position="65"/>
    </location>
</feature>
<feature type="transmembrane region" description="Helical" evidence="9">
    <location>
        <begin position="503"/>
        <end position="523"/>
    </location>
</feature>
<name>A0A401Z623_9ACTN</name>
<feature type="transmembrane region" description="Helical" evidence="9">
    <location>
        <begin position="230"/>
        <end position="252"/>
    </location>
</feature>
<feature type="transmembrane region" description="Helical" evidence="9">
    <location>
        <begin position="85"/>
        <end position="104"/>
    </location>
</feature>
<gene>
    <name evidence="11" type="ORF">EHYA_10081</name>
</gene>
<dbReference type="Gene3D" id="1.20.1250.20">
    <property type="entry name" value="MFS general substrate transporter like domains"/>
    <property type="match status" value="1"/>
</dbReference>
<feature type="transmembrane region" description="Helical" evidence="9">
    <location>
        <begin position="134"/>
        <end position="154"/>
    </location>
</feature>
<keyword evidence="2" id="KW-0813">Transport</keyword>
<dbReference type="PANTHER" id="PTHR42718">
    <property type="entry name" value="MAJOR FACILITATOR SUPERFAMILY MULTIDRUG TRANSPORTER MFSC"/>
    <property type="match status" value="1"/>
</dbReference>
<feature type="transmembrane region" description="Helical" evidence="9">
    <location>
        <begin position="332"/>
        <end position="350"/>
    </location>
</feature>
<evidence type="ECO:0000256" key="7">
    <source>
        <dbReference type="ARBA" id="ARBA00023251"/>
    </source>
</evidence>
<keyword evidence="3" id="KW-1003">Cell membrane</keyword>
<dbReference type="InterPro" id="IPR020846">
    <property type="entry name" value="MFS_dom"/>
</dbReference>
<proteinExistence type="predicted"/>
<dbReference type="GO" id="GO:0005886">
    <property type="term" value="C:plasma membrane"/>
    <property type="evidence" value="ECO:0007669"/>
    <property type="project" value="UniProtKB-SubCell"/>
</dbReference>
<keyword evidence="5 9" id="KW-1133">Transmembrane helix</keyword>
<feature type="transmembrane region" description="Helical" evidence="9">
    <location>
        <begin position="258"/>
        <end position="277"/>
    </location>
</feature>
<feature type="transmembrane region" description="Helical" evidence="9">
    <location>
        <begin position="111"/>
        <end position="128"/>
    </location>
</feature>
<feature type="transmembrane region" description="Helical" evidence="9">
    <location>
        <begin position="197"/>
        <end position="218"/>
    </location>
</feature>
<reference evidence="11 12" key="1">
    <citation type="submission" date="2018-12" db="EMBL/GenBank/DDBJ databases">
        <title>Draft genome sequence of Embleya hyalina NBRC 13850T.</title>
        <authorList>
            <person name="Komaki H."/>
            <person name="Hosoyama A."/>
            <person name="Kimura A."/>
            <person name="Ichikawa N."/>
            <person name="Tamura T."/>
        </authorList>
    </citation>
    <scope>NUCLEOTIDE SEQUENCE [LARGE SCALE GENOMIC DNA]</scope>
    <source>
        <strain evidence="11 12">NBRC 13850</strain>
    </source>
</reference>
<feature type="transmembrane region" description="Helical" evidence="9">
    <location>
        <begin position="297"/>
        <end position="320"/>
    </location>
</feature>
<sequence>MSKTSNAGPLRGAVRPIATKVSVTGFSTSTPAAERKLMRKWPPLVAICLGTFMLLVDVTIVTVALPDMATDLDTELSDLEWVVDIYALALAALLLGIGSTADLLGRKATYLVGLVVFAVASLVCALAPDAGVLIAARGVQGIGAAGMFGTTIALLGSHYRGKDRAVAFAVWGATNAVAAAAGPVVGGLLTEYLDWRWIFYVNLPVSVIAVVLSVRVLREERPAERHRIDLPGIVAFTVAAGSVTFALIRAHVDGWTSVNTLGMLGLGLVALIVFIVVERRHPYPILDLTLFRSRSFVGIMSAGLLMQAAAFAYLLFTSLWLQTVLGYGPIKAGLYILPLSISAFVLSALVGRLGPWAPKPAIGIGMLFIAAGAALQAFVEAGSSGGVIIGGLLVAGVGVGLVTPTLSGAALASVPAARGGMAGGAVNTFRQLGFALGIAVFGVIFQARVQDVLTDKGRLADAHDVAGALTGGQAQGVIARTPEPERASMDHLVREAFASGLNVTLWVAAGMALLAALVVFVLVDTPASRESSDEEPESAEVTSAVGHV</sequence>
<organism evidence="11 12">
    <name type="scientific">Embleya hyalina</name>
    <dbReference type="NCBI Taxonomy" id="516124"/>
    <lineage>
        <taxon>Bacteria</taxon>
        <taxon>Bacillati</taxon>
        <taxon>Actinomycetota</taxon>
        <taxon>Actinomycetes</taxon>
        <taxon>Kitasatosporales</taxon>
        <taxon>Streptomycetaceae</taxon>
        <taxon>Embleya</taxon>
    </lineage>
</organism>
<evidence type="ECO:0000256" key="2">
    <source>
        <dbReference type="ARBA" id="ARBA00022448"/>
    </source>
</evidence>
<dbReference type="EMBL" id="BIFH01000061">
    <property type="protein sequence ID" value="GCE02304.1"/>
    <property type="molecule type" value="Genomic_DNA"/>
</dbReference>
<evidence type="ECO:0000313" key="11">
    <source>
        <dbReference type="EMBL" id="GCE02304.1"/>
    </source>
</evidence>
<evidence type="ECO:0000256" key="1">
    <source>
        <dbReference type="ARBA" id="ARBA00004651"/>
    </source>
</evidence>
<dbReference type="PROSITE" id="PS50850">
    <property type="entry name" value="MFS"/>
    <property type="match status" value="1"/>
</dbReference>